<dbReference type="Proteomes" id="UP001346149">
    <property type="component" value="Unassembled WGS sequence"/>
</dbReference>
<reference evidence="2 3" key="1">
    <citation type="journal article" date="2023" name="Hortic Res">
        <title>Pangenome of water caltrop reveals structural variations and asymmetric subgenome divergence after allopolyploidization.</title>
        <authorList>
            <person name="Zhang X."/>
            <person name="Chen Y."/>
            <person name="Wang L."/>
            <person name="Yuan Y."/>
            <person name="Fang M."/>
            <person name="Shi L."/>
            <person name="Lu R."/>
            <person name="Comes H.P."/>
            <person name="Ma Y."/>
            <person name="Chen Y."/>
            <person name="Huang G."/>
            <person name="Zhou Y."/>
            <person name="Zheng Z."/>
            <person name="Qiu Y."/>
        </authorList>
    </citation>
    <scope>NUCLEOTIDE SEQUENCE [LARGE SCALE GENOMIC DNA]</scope>
    <source>
        <strain evidence="2">F231</strain>
    </source>
</reference>
<evidence type="ECO:0000313" key="2">
    <source>
        <dbReference type="EMBL" id="KAK4798856.1"/>
    </source>
</evidence>
<evidence type="ECO:0000313" key="3">
    <source>
        <dbReference type="Proteomes" id="UP001346149"/>
    </source>
</evidence>
<feature type="compositionally biased region" description="Basic and acidic residues" evidence="1">
    <location>
        <begin position="101"/>
        <end position="112"/>
    </location>
</feature>
<feature type="region of interest" description="Disordered" evidence="1">
    <location>
        <begin position="72"/>
        <end position="123"/>
    </location>
</feature>
<feature type="compositionally biased region" description="Low complexity" evidence="1">
    <location>
        <begin position="77"/>
        <end position="89"/>
    </location>
</feature>
<protein>
    <submittedName>
        <fullName evidence="2">Uncharacterized protein</fullName>
    </submittedName>
</protein>
<accession>A0AAN7RHS6</accession>
<evidence type="ECO:0000256" key="1">
    <source>
        <dbReference type="SAM" id="MobiDB-lite"/>
    </source>
</evidence>
<dbReference type="AlphaFoldDB" id="A0AAN7RHS6"/>
<gene>
    <name evidence="2" type="ORF">SAY86_024221</name>
</gene>
<comment type="caution">
    <text evidence="2">The sequence shown here is derived from an EMBL/GenBank/DDBJ whole genome shotgun (WGS) entry which is preliminary data.</text>
</comment>
<dbReference type="EMBL" id="JAXQNO010000004">
    <property type="protein sequence ID" value="KAK4798856.1"/>
    <property type="molecule type" value="Genomic_DNA"/>
</dbReference>
<organism evidence="2 3">
    <name type="scientific">Trapa natans</name>
    <name type="common">Water chestnut</name>
    <dbReference type="NCBI Taxonomy" id="22666"/>
    <lineage>
        <taxon>Eukaryota</taxon>
        <taxon>Viridiplantae</taxon>
        <taxon>Streptophyta</taxon>
        <taxon>Embryophyta</taxon>
        <taxon>Tracheophyta</taxon>
        <taxon>Spermatophyta</taxon>
        <taxon>Magnoliopsida</taxon>
        <taxon>eudicotyledons</taxon>
        <taxon>Gunneridae</taxon>
        <taxon>Pentapetalae</taxon>
        <taxon>rosids</taxon>
        <taxon>malvids</taxon>
        <taxon>Myrtales</taxon>
        <taxon>Lythraceae</taxon>
        <taxon>Trapa</taxon>
    </lineage>
</organism>
<sequence length="205" mass="22911">MQDTLIEELKQKLTDLTETNKQLEVRNQRLADDSSYAKGLASAAAVELKALSEEVAKLMTQNEKLTAELTALKSSHSRSNSNSHQPPSRRATGGTTLRNGRRSDSQAMRRQDQQGPVPSANDMKKELALSREREMAYEAALLEKDQNETELHDRLEESKQREAYLENELANMWVLVAKLKKSTSATESGSPDITKENHLLEGFGV</sequence>
<proteinExistence type="predicted"/>
<keyword evidence="3" id="KW-1185">Reference proteome</keyword>
<name>A0AAN7RHS6_TRANT</name>